<dbReference type="InterPro" id="IPR029058">
    <property type="entry name" value="AB_hydrolase_fold"/>
</dbReference>
<accession>A0A836F2V6</accession>
<gene>
    <name evidence="3" type="primary">Est6</name>
    <name evidence="3" type="ORF">G6Z78_0008054</name>
</gene>
<feature type="non-terminal residue" evidence="3">
    <location>
        <position position="104"/>
    </location>
</feature>
<dbReference type="AlphaFoldDB" id="A0A836F2V6"/>
<protein>
    <submittedName>
        <fullName evidence="3">EST6 protein</fullName>
    </submittedName>
</protein>
<evidence type="ECO:0000313" key="4">
    <source>
        <dbReference type="Proteomes" id="UP000668214"/>
    </source>
</evidence>
<dbReference type="InterPro" id="IPR002018">
    <property type="entry name" value="CarbesteraseB"/>
</dbReference>
<dbReference type="SUPFAM" id="SSF53474">
    <property type="entry name" value="alpha/beta-Hydrolases"/>
    <property type="match status" value="1"/>
</dbReference>
<dbReference type="PANTHER" id="PTHR11559">
    <property type="entry name" value="CARBOXYLESTERASE"/>
    <property type="match status" value="1"/>
</dbReference>
<evidence type="ECO:0000313" key="3">
    <source>
        <dbReference type="EMBL" id="KAG5325298.1"/>
    </source>
</evidence>
<dbReference type="Pfam" id="PF00135">
    <property type="entry name" value="COesterase"/>
    <property type="match status" value="1"/>
</dbReference>
<keyword evidence="1" id="KW-0325">Glycoprotein</keyword>
<organism evidence="3 4">
    <name type="scientific">Pseudoatta argentina</name>
    <dbReference type="NCBI Taxonomy" id="621737"/>
    <lineage>
        <taxon>Eukaryota</taxon>
        <taxon>Metazoa</taxon>
        <taxon>Ecdysozoa</taxon>
        <taxon>Arthropoda</taxon>
        <taxon>Hexapoda</taxon>
        <taxon>Insecta</taxon>
        <taxon>Pterygota</taxon>
        <taxon>Neoptera</taxon>
        <taxon>Endopterygota</taxon>
        <taxon>Hymenoptera</taxon>
        <taxon>Apocrita</taxon>
        <taxon>Aculeata</taxon>
        <taxon>Formicoidea</taxon>
        <taxon>Formicidae</taxon>
        <taxon>Myrmicinae</taxon>
        <taxon>Pseudoatta</taxon>
    </lineage>
</organism>
<dbReference type="Gene3D" id="3.40.50.1820">
    <property type="entry name" value="alpha/beta hydrolase"/>
    <property type="match status" value="1"/>
</dbReference>
<reference evidence="3" key="1">
    <citation type="submission" date="2020-02" db="EMBL/GenBank/DDBJ databases">
        <title>Relaxed selection underlies rapid genomic changes in the transitions from sociality to social parasitism in ants.</title>
        <authorList>
            <person name="Bi X."/>
        </authorList>
    </citation>
    <scope>NUCLEOTIDE SEQUENCE</scope>
    <source>
        <strain evidence="3">BGI-DK2014c</strain>
        <tissue evidence="3">Whole body</tissue>
    </source>
</reference>
<dbReference type="InterPro" id="IPR050309">
    <property type="entry name" value="Type-B_Carboxylest/Lipase"/>
</dbReference>
<proteinExistence type="predicted"/>
<comment type="caution">
    <text evidence="3">The sequence shown here is derived from an EMBL/GenBank/DDBJ whole genome shotgun (WGS) entry which is preliminary data.</text>
</comment>
<sequence>MFGGDPNKVTLVRLSAGGASVHYHYLSQMSAGLFQDGISFSGTAFDCWTQAENSLEKAKKLGALMGCPTISSRDMIHCLRYRPAHAIVQTTSEFMVKFFFLVLP</sequence>
<feature type="domain" description="Carboxylesterase type B" evidence="2">
    <location>
        <begin position="2"/>
        <end position="95"/>
    </location>
</feature>
<dbReference type="EMBL" id="JAANIA010000279">
    <property type="protein sequence ID" value="KAG5325298.1"/>
    <property type="molecule type" value="Genomic_DNA"/>
</dbReference>
<name>A0A836F2V6_9HYME</name>
<evidence type="ECO:0000256" key="1">
    <source>
        <dbReference type="ARBA" id="ARBA00023180"/>
    </source>
</evidence>
<feature type="non-terminal residue" evidence="3">
    <location>
        <position position="1"/>
    </location>
</feature>
<evidence type="ECO:0000259" key="2">
    <source>
        <dbReference type="Pfam" id="PF00135"/>
    </source>
</evidence>
<keyword evidence="4" id="KW-1185">Reference proteome</keyword>
<dbReference type="Proteomes" id="UP000668214">
    <property type="component" value="Unassembled WGS sequence"/>
</dbReference>